<reference evidence="2" key="1">
    <citation type="journal article" date="2019" name="Int. J. Syst. Evol. Microbiol.">
        <title>The Global Catalogue of Microorganisms (GCM) 10K type strain sequencing project: providing services to taxonomists for standard genome sequencing and annotation.</title>
        <authorList>
            <consortium name="The Broad Institute Genomics Platform"/>
            <consortium name="The Broad Institute Genome Sequencing Center for Infectious Disease"/>
            <person name="Wu L."/>
            <person name="Ma J."/>
        </authorList>
    </citation>
    <scope>NUCLEOTIDE SEQUENCE [LARGE SCALE GENOMIC DNA]</scope>
    <source>
        <strain evidence="2">JCM 18542</strain>
    </source>
</reference>
<dbReference type="Proteomes" id="UP001500839">
    <property type="component" value="Unassembled WGS sequence"/>
</dbReference>
<evidence type="ECO:0000313" key="2">
    <source>
        <dbReference type="Proteomes" id="UP001500839"/>
    </source>
</evidence>
<comment type="caution">
    <text evidence="1">The sequence shown here is derived from an EMBL/GenBank/DDBJ whole genome shotgun (WGS) entry which is preliminary data.</text>
</comment>
<gene>
    <name evidence="1" type="ORF">GCM10023353_34710</name>
</gene>
<accession>A0ABP9D0Q4</accession>
<evidence type="ECO:0008006" key="3">
    <source>
        <dbReference type="Google" id="ProtNLM"/>
    </source>
</evidence>
<protein>
    <recommendedName>
        <fullName evidence="3">Cholesterol oxidase</fullName>
    </recommendedName>
</protein>
<dbReference type="Gene3D" id="3.50.50.60">
    <property type="entry name" value="FAD/NAD(P)-binding domain"/>
    <property type="match status" value="2"/>
</dbReference>
<proteinExistence type="predicted"/>
<sequence length="232" mass="25119">MVKCVMVHSQAGIPTRIVEIGRRWDTPGTDGKMLCGTVQPGKRPMWLTDRTAQPVSDFMGFGIDKDWFESTPRCRSTRTARETAHRSGCTPEFVPNVYDLEHMRQEAAGIVNPSALNGEVICGDNAGEKSLDKTWRAQAAATGLLTVTPLHRVTAVAPAAGGGYSVKMGQIDEQGGVVLGKATDNYRRVPEYPGLYVVDGALAPGNVGVYPFVTITALAERNMERIIATDIR</sequence>
<evidence type="ECO:0000313" key="1">
    <source>
        <dbReference type="EMBL" id="GAA4823098.1"/>
    </source>
</evidence>
<dbReference type="SUPFAM" id="SSF51905">
    <property type="entry name" value="FAD/NAD(P)-binding domain"/>
    <property type="match status" value="1"/>
</dbReference>
<dbReference type="EMBL" id="BAABKQ010000001">
    <property type="protein sequence ID" value="GAA4823098.1"/>
    <property type="molecule type" value="Genomic_DNA"/>
</dbReference>
<keyword evidence="2" id="KW-1185">Reference proteome</keyword>
<organism evidence="1 2">
    <name type="scientific">Tomitella cavernea</name>
    <dbReference type="NCBI Taxonomy" id="1387982"/>
    <lineage>
        <taxon>Bacteria</taxon>
        <taxon>Bacillati</taxon>
        <taxon>Actinomycetota</taxon>
        <taxon>Actinomycetes</taxon>
        <taxon>Mycobacteriales</taxon>
        <taxon>Tomitella</taxon>
    </lineage>
</organism>
<name>A0ABP9D0Q4_9ACTN</name>
<dbReference type="InterPro" id="IPR036188">
    <property type="entry name" value="FAD/NAD-bd_sf"/>
</dbReference>